<dbReference type="OrthoDB" id="6315394at2"/>
<reference evidence="2 3" key="1">
    <citation type="submission" date="2013-04" db="EMBL/GenBank/DDBJ databases">
        <title>The Genome Sequence of Bacteroides massiliensis DSM 17679.</title>
        <authorList>
            <consortium name="The Broad Institute Genomics Platform"/>
            <person name="Earl A."/>
            <person name="Ward D."/>
            <person name="Feldgarden M."/>
            <person name="Gevers D."/>
            <person name="Martens E."/>
            <person name="Fenner L."/>
            <person name="Roux V."/>
            <person name="Mallet M.N."/>
            <person name="Raoult D."/>
            <person name="Walker B."/>
            <person name="Young S."/>
            <person name="Zeng Q."/>
            <person name="Gargeya S."/>
            <person name="Fitzgerald M."/>
            <person name="Haas B."/>
            <person name="Abouelleil A."/>
            <person name="Allen A.W."/>
            <person name="Alvarado L."/>
            <person name="Arachchi H.M."/>
            <person name="Berlin A.M."/>
            <person name="Chapman S.B."/>
            <person name="Gainer-Dewar J."/>
            <person name="Goldberg J."/>
            <person name="Griggs A."/>
            <person name="Gujja S."/>
            <person name="Hansen M."/>
            <person name="Howarth C."/>
            <person name="Imamovic A."/>
            <person name="Ireland A."/>
            <person name="Larimer J."/>
            <person name="McCowan C."/>
            <person name="Murphy C."/>
            <person name="Pearson M."/>
            <person name="Poon T.W."/>
            <person name="Priest M."/>
            <person name="Roberts A."/>
            <person name="Saif S."/>
            <person name="Shea T."/>
            <person name="Sisk P."/>
            <person name="Sykes S."/>
            <person name="Wortman J."/>
            <person name="Nusbaum C."/>
            <person name="Birren B."/>
        </authorList>
    </citation>
    <scope>NUCLEOTIDE SEQUENCE [LARGE SCALE GENOMIC DNA]</scope>
    <source>
        <strain evidence="3">B84634 / Timone 84634 / DSM 17679 / JCM 13223</strain>
    </source>
</reference>
<dbReference type="HOGENOM" id="CLU_061957_1_0_10"/>
<dbReference type="eggNOG" id="COG0189">
    <property type="taxonomic scope" value="Bacteria"/>
</dbReference>
<feature type="domain" description="Alpha-L-glutamate ligase-related protein ATP-grasp" evidence="1">
    <location>
        <begin position="109"/>
        <end position="343"/>
    </location>
</feature>
<keyword evidence="3" id="KW-1185">Reference proteome</keyword>
<evidence type="ECO:0000313" key="3">
    <source>
        <dbReference type="Proteomes" id="UP000017831"/>
    </source>
</evidence>
<dbReference type="InterPro" id="IPR039523">
    <property type="entry name" value="RimK-rel_E_lig_ATP-grasp"/>
</dbReference>
<dbReference type="Pfam" id="PF14397">
    <property type="entry name" value="ATPgrasp_ST"/>
    <property type="match status" value="1"/>
</dbReference>
<dbReference type="PATRIC" id="fig|1121098.3.peg.2102"/>
<proteinExistence type="predicted"/>
<evidence type="ECO:0000313" key="2">
    <source>
        <dbReference type="EMBL" id="EOA54676.1"/>
    </source>
</evidence>
<dbReference type="EMBL" id="AQHY01000025">
    <property type="protein sequence ID" value="EOA54676.1"/>
    <property type="molecule type" value="Genomic_DNA"/>
</dbReference>
<protein>
    <recommendedName>
        <fullName evidence="1">Alpha-L-glutamate ligase-related protein ATP-grasp domain-containing protein</fullName>
    </recommendedName>
</protein>
<dbReference type="SUPFAM" id="SSF56059">
    <property type="entry name" value="Glutathione synthetase ATP-binding domain-like"/>
    <property type="match status" value="1"/>
</dbReference>
<comment type="caution">
    <text evidence="2">The sequence shown here is derived from an EMBL/GenBank/DDBJ whole genome shotgun (WGS) entry which is preliminary data.</text>
</comment>
<dbReference type="STRING" id="1121098.HMPREF1534_02069"/>
<dbReference type="AlphaFoldDB" id="U6RFY9"/>
<name>U6RFY9_9BACT</name>
<gene>
    <name evidence="2" type="ORF">HMPREF1534_02069</name>
</gene>
<sequence>MIHSFIYKSKDALHQILSKRMGEAATRAELYSKSKGMELPELTASEKEAVSTFWKGYPINWSYWKFYKKAGFFSADLVPDDLYTRFILRVLNPLCYSQSLHVKNIYPILFTELRQPKVLINRIRGVLYDSEQNILSEKEALNIIKSVDKLIIKPTSGSCGGDGIKIISPYSCSMEDISKILKDYGHSYICQEVLEQSKLTAQFNKTSLNTFRINTLNLNGKITVENIMFRHGRNNSIVDNFGLGGVCCGVNNDGTFIGRAIDASLNNYDKSPFGVSYCDIVIPETSMIVDYAIRAHRRYLPMIGHAAWDFALSETNTPVFIEVNLGWPGLVSEQLSSGRSIFNGRADEVLAYAQKYYSNLRFTDFLGNWL</sequence>
<evidence type="ECO:0000259" key="1">
    <source>
        <dbReference type="Pfam" id="PF14397"/>
    </source>
</evidence>
<organism evidence="2 3">
    <name type="scientific">Phocaeicola massiliensis B84634 = Timone 84634 = DSM 17679 = JCM 13223</name>
    <dbReference type="NCBI Taxonomy" id="1121098"/>
    <lineage>
        <taxon>Bacteria</taxon>
        <taxon>Pseudomonadati</taxon>
        <taxon>Bacteroidota</taxon>
        <taxon>Bacteroidia</taxon>
        <taxon>Bacteroidales</taxon>
        <taxon>Bacteroidaceae</taxon>
        <taxon>Phocaeicola</taxon>
    </lineage>
</organism>
<accession>U6RFY9</accession>
<dbReference type="Proteomes" id="UP000017831">
    <property type="component" value="Unassembled WGS sequence"/>
</dbReference>